<dbReference type="HOGENOM" id="CLU_037276_1_0_1"/>
<keyword evidence="5" id="KW-1185">Reference proteome</keyword>
<dbReference type="InterPro" id="IPR012675">
    <property type="entry name" value="Beta-grasp_dom_sf"/>
</dbReference>
<dbReference type="GO" id="GO:0005737">
    <property type="term" value="C:cytoplasm"/>
    <property type="evidence" value="ECO:0007669"/>
    <property type="project" value="TreeGrafter"/>
</dbReference>
<dbReference type="Gene3D" id="1.10.8.470">
    <property type="match status" value="1"/>
</dbReference>
<dbReference type="AlphaFoldDB" id="A0A075ANT0"/>
<dbReference type="OrthoDB" id="545683at2759"/>
<feature type="domain" description="OBG-type G" evidence="3">
    <location>
        <begin position="5"/>
        <end position="287"/>
    </location>
</feature>
<dbReference type="Gene3D" id="3.40.50.300">
    <property type="entry name" value="P-loop containing nucleotide triphosphate hydrolases"/>
    <property type="match status" value="1"/>
</dbReference>
<name>A0A075ANT0_ROZAC</name>
<dbReference type="PROSITE" id="PS51710">
    <property type="entry name" value="G_OBG"/>
    <property type="match status" value="1"/>
</dbReference>
<proteinExistence type="predicted"/>
<gene>
    <name evidence="4" type="ORF">O9G_000050</name>
</gene>
<evidence type="ECO:0000259" key="3">
    <source>
        <dbReference type="PROSITE" id="PS51710"/>
    </source>
</evidence>
<dbReference type="Proteomes" id="UP000030755">
    <property type="component" value="Unassembled WGS sequence"/>
</dbReference>
<dbReference type="Pfam" id="PF01926">
    <property type="entry name" value="MMR_HSR1"/>
    <property type="match status" value="1"/>
</dbReference>
<evidence type="ECO:0000256" key="2">
    <source>
        <dbReference type="ARBA" id="ARBA00023134"/>
    </source>
</evidence>
<sequence>MSSSFVVACVGKPSAGKSSFLNAVSDAVAKVGNYPFTTIEPNKGVAYYKVLPNALAEGWHIIILINRFQKEHLCKPRHGKCIMGNRYIPIQMLDVAGLVPGASEGKGLGNQFLDDLRHASVLVHVVDASGSTNEKGEATVGYDPSNDIKWLISEIHAWIFNNLKKNWPNVVRRHNAKSSTLEETLQNQWSGYGATPLHTIKVLDLLSGKIPENISIWDDTSLNCLVETFIKVRFPMIIALNKADLTESNHYIENLYNLYPEYTMIVCSALAETFLRKLDKQGFLAYVDGTDTFYTLDNAELVPKGYNKPMKELDERTKSRLEKVQDLVLYRFGNTGVQEVIQSAVELGDMIPVYPVSNINNFTSGDQYVFRDVILTHSSTRIKDISRKIGAINFTSVVTIGNVQISDFCLFLDRMSHAGSGLYMNFIILSEQNN</sequence>
<keyword evidence="1" id="KW-0547">Nucleotide-binding</keyword>
<dbReference type="PANTHER" id="PTHR23305">
    <property type="entry name" value="OBG GTPASE FAMILY"/>
    <property type="match status" value="1"/>
</dbReference>
<dbReference type="EMBL" id="KE561209">
    <property type="protein sequence ID" value="EPZ31572.1"/>
    <property type="molecule type" value="Genomic_DNA"/>
</dbReference>
<dbReference type="InterPro" id="IPR013646">
    <property type="entry name" value="YGR210-like_G4"/>
</dbReference>
<reference evidence="4 5" key="1">
    <citation type="journal article" date="2013" name="Curr. Biol.">
        <title>Shared signatures of parasitism and phylogenomics unite Cryptomycota and microsporidia.</title>
        <authorList>
            <person name="James T.Y."/>
            <person name="Pelin A."/>
            <person name="Bonen L."/>
            <person name="Ahrendt S."/>
            <person name="Sain D."/>
            <person name="Corradi N."/>
            <person name="Stajich J.E."/>
        </authorList>
    </citation>
    <scope>NUCLEOTIDE SEQUENCE [LARGE SCALE GENOMIC DNA]</scope>
    <source>
        <strain evidence="4 5">CSF55</strain>
    </source>
</reference>
<dbReference type="PANTHER" id="PTHR23305:SF1">
    <property type="entry name" value="OBG-TYPE G DOMAIN-CONTAINING PROTEIN"/>
    <property type="match status" value="1"/>
</dbReference>
<evidence type="ECO:0000256" key="1">
    <source>
        <dbReference type="ARBA" id="ARBA00022741"/>
    </source>
</evidence>
<evidence type="ECO:0000313" key="5">
    <source>
        <dbReference type="Proteomes" id="UP000030755"/>
    </source>
</evidence>
<dbReference type="GO" id="GO:0016887">
    <property type="term" value="F:ATP hydrolysis activity"/>
    <property type="evidence" value="ECO:0007669"/>
    <property type="project" value="TreeGrafter"/>
</dbReference>
<dbReference type="SUPFAM" id="SSF52540">
    <property type="entry name" value="P-loop containing nucleoside triphosphate hydrolases"/>
    <property type="match status" value="1"/>
</dbReference>
<accession>A0A075ANT0</accession>
<dbReference type="STRING" id="988480.A0A075ANT0"/>
<dbReference type="CDD" id="cd01899">
    <property type="entry name" value="Ygr210"/>
    <property type="match status" value="1"/>
</dbReference>
<keyword evidence="2" id="KW-0342">GTP-binding</keyword>
<dbReference type="InterPro" id="IPR006073">
    <property type="entry name" value="GTP-bd"/>
</dbReference>
<dbReference type="Gene3D" id="3.10.20.30">
    <property type="match status" value="1"/>
</dbReference>
<dbReference type="OMA" id="WILGNLM"/>
<dbReference type="Pfam" id="PF08438">
    <property type="entry name" value="YGR210-like_G4"/>
    <property type="match status" value="1"/>
</dbReference>
<protein>
    <recommendedName>
        <fullName evidence="3">OBG-type G domain-containing protein</fullName>
    </recommendedName>
</protein>
<dbReference type="FunFam" id="1.10.8.470:FF:000001">
    <property type="entry name" value="GTP-binding protein homolog"/>
    <property type="match status" value="1"/>
</dbReference>
<dbReference type="InterPro" id="IPR031167">
    <property type="entry name" value="G_OBG"/>
</dbReference>
<evidence type="ECO:0000313" key="4">
    <source>
        <dbReference type="EMBL" id="EPZ31572.1"/>
    </source>
</evidence>
<dbReference type="GO" id="GO:0005525">
    <property type="term" value="F:GTP binding"/>
    <property type="evidence" value="ECO:0007669"/>
    <property type="project" value="UniProtKB-KW"/>
</dbReference>
<dbReference type="InterPro" id="IPR027417">
    <property type="entry name" value="P-loop_NTPase"/>
</dbReference>
<organism evidence="4 5">
    <name type="scientific">Rozella allomycis (strain CSF55)</name>
    <dbReference type="NCBI Taxonomy" id="988480"/>
    <lineage>
        <taxon>Eukaryota</taxon>
        <taxon>Fungi</taxon>
        <taxon>Fungi incertae sedis</taxon>
        <taxon>Cryptomycota</taxon>
        <taxon>Cryptomycota incertae sedis</taxon>
        <taxon>Rozella</taxon>
    </lineage>
</organism>
<dbReference type="PRINTS" id="PR00326">
    <property type="entry name" value="GTP1OBG"/>
</dbReference>